<dbReference type="InterPro" id="IPR043502">
    <property type="entry name" value="DNA/RNA_pol_sf"/>
</dbReference>
<dbReference type="OrthoDB" id="1928766at2759"/>
<accession>A0A371FCS7</accession>
<proteinExistence type="predicted"/>
<dbReference type="EMBL" id="QJKJ01009626">
    <property type="protein sequence ID" value="RDX76100.1"/>
    <property type="molecule type" value="Genomic_DNA"/>
</dbReference>
<organism evidence="1 2">
    <name type="scientific">Mucuna pruriens</name>
    <name type="common">Velvet bean</name>
    <name type="synonym">Dolichos pruriens</name>
    <dbReference type="NCBI Taxonomy" id="157652"/>
    <lineage>
        <taxon>Eukaryota</taxon>
        <taxon>Viridiplantae</taxon>
        <taxon>Streptophyta</taxon>
        <taxon>Embryophyta</taxon>
        <taxon>Tracheophyta</taxon>
        <taxon>Spermatophyta</taxon>
        <taxon>Magnoliopsida</taxon>
        <taxon>eudicotyledons</taxon>
        <taxon>Gunneridae</taxon>
        <taxon>Pentapetalae</taxon>
        <taxon>rosids</taxon>
        <taxon>fabids</taxon>
        <taxon>Fabales</taxon>
        <taxon>Fabaceae</taxon>
        <taxon>Papilionoideae</taxon>
        <taxon>50 kb inversion clade</taxon>
        <taxon>NPAAA clade</taxon>
        <taxon>indigoferoid/millettioid clade</taxon>
        <taxon>Phaseoleae</taxon>
        <taxon>Mucuna</taxon>
    </lineage>
</organism>
<sequence length="139" mass="16352">MLCINPYFLCHRLSISLGTRLVSQKKRKLGEEKITAMREETNKLLYVRFIREVWYPTWLTNVVMVKKTNGKWRMCTNYINLNKVCPKDPYPLSSIDRLVDGASRYGLLSFMDDAPLVMSFDLKNVGTTYQQMIDRIFKE</sequence>
<reference evidence="1" key="1">
    <citation type="submission" date="2018-05" db="EMBL/GenBank/DDBJ databases">
        <title>Draft genome of Mucuna pruriens seed.</title>
        <authorList>
            <person name="Nnadi N.E."/>
            <person name="Vos R."/>
            <person name="Hasami M.H."/>
            <person name="Devisetty U.K."/>
            <person name="Aguiy J.C."/>
        </authorList>
    </citation>
    <scope>NUCLEOTIDE SEQUENCE [LARGE SCALE GENOMIC DNA]</scope>
    <source>
        <strain evidence="1">JCA_2017</strain>
    </source>
</reference>
<feature type="non-terminal residue" evidence="1">
    <location>
        <position position="1"/>
    </location>
</feature>
<gene>
    <name evidence="1" type="ORF">CR513_43953</name>
</gene>
<evidence type="ECO:0008006" key="3">
    <source>
        <dbReference type="Google" id="ProtNLM"/>
    </source>
</evidence>
<dbReference type="Proteomes" id="UP000257109">
    <property type="component" value="Unassembled WGS sequence"/>
</dbReference>
<evidence type="ECO:0000313" key="2">
    <source>
        <dbReference type="Proteomes" id="UP000257109"/>
    </source>
</evidence>
<dbReference type="SUPFAM" id="SSF56672">
    <property type="entry name" value="DNA/RNA polymerases"/>
    <property type="match status" value="1"/>
</dbReference>
<evidence type="ECO:0000313" key="1">
    <source>
        <dbReference type="EMBL" id="RDX76100.1"/>
    </source>
</evidence>
<keyword evidence="2" id="KW-1185">Reference proteome</keyword>
<dbReference type="Gene3D" id="3.10.10.10">
    <property type="entry name" value="HIV Type 1 Reverse Transcriptase, subunit A, domain 1"/>
    <property type="match status" value="1"/>
</dbReference>
<dbReference type="PANTHER" id="PTHR24559:SF430">
    <property type="entry name" value="RNA-DIRECTED DNA POLYMERASE"/>
    <property type="match status" value="1"/>
</dbReference>
<dbReference type="AlphaFoldDB" id="A0A371FCS7"/>
<protein>
    <recommendedName>
        <fullName evidence="3">Reverse transcriptase domain-containing protein</fullName>
    </recommendedName>
</protein>
<name>A0A371FCS7_MUCPR</name>
<dbReference type="InterPro" id="IPR053134">
    <property type="entry name" value="RNA-dir_DNA_polymerase"/>
</dbReference>
<dbReference type="PANTHER" id="PTHR24559">
    <property type="entry name" value="TRANSPOSON TY3-I GAG-POL POLYPROTEIN"/>
    <property type="match status" value="1"/>
</dbReference>
<comment type="caution">
    <text evidence="1">The sequence shown here is derived from an EMBL/GenBank/DDBJ whole genome shotgun (WGS) entry which is preliminary data.</text>
</comment>